<dbReference type="InterPro" id="IPR012338">
    <property type="entry name" value="Beta-lactam/transpept-like"/>
</dbReference>
<evidence type="ECO:0000256" key="1">
    <source>
        <dbReference type="ARBA" id="ARBA00004370"/>
    </source>
</evidence>
<dbReference type="PROSITE" id="PS51257">
    <property type="entry name" value="PROKAR_LIPOPROTEIN"/>
    <property type="match status" value="1"/>
</dbReference>
<keyword evidence="5" id="KW-1185">Reference proteome</keyword>
<organism evidence="4 5">
    <name type="scientific">Qipengyuania aurantiaca</name>
    <dbReference type="NCBI Taxonomy" id="2867233"/>
    <lineage>
        <taxon>Bacteria</taxon>
        <taxon>Pseudomonadati</taxon>
        <taxon>Pseudomonadota</taxon>
        <taxon>Alphaproteobacteria</taxon>
        <taxon>Sphingomonadales</taxon>
        <taxon>Erythrobacteraceae</taxon>
        <taxon>Qipengyuania</taxon>
    </lineage>
</organism>
<dbReference type="SUPFAM" id="SSF56601">
    <property type="entry name" value="beta-lactamase/transpeptidase-like"/>
    <property type="match status" value="1"/>
</dbReference>
<evidence type="ECO:0000313" key="5">
    <source>
        <dbReference type="Proteomes" id="UP000824281"/>
    </source>
</evidence>
<evidence type="ECO:0000313" key="4">
    <source>
        <dbReference type="EMBL" id="QZD90242.1"/>
    </source>
</evidence>
<name>A0ABX8ZMM9_9SPHN</name>
<protein>
    <submittedName>
        <fullName evidence="4">Beta-lactamase family protein</fullName>
    </submittedName>
</protein>
<reference evidence="4 5" key="1">
    <citation type="submission" date="2021-08" db="EMBL/GenBank/DDBJ databases">
        <title>Comparative Genomics Analysis of the Genus Qipengyuania Reveals Extensive Genetic Diversity and Metabolic Versatility, Including the Description of Fifteen Novel Species.</title>
        <authorList>
            <person name="Liu Y."/>
        </authorList>
    </citation>
    <scope>NUCLEOTIDE SEQUENCE [LARGE SCALE GENOMIC DNA]</scope>
    <source>
        <strain evidence="4 5">1NDH13</strain>
    </source>
</reference>
<dbReference type="Proteomes" id="UP000824281">
    <property type="component" value="Chromosome"/>
</dbReference>
<dbReference type="RefSeq" id="WP_221425715.1">
    <property type="nucleotide sequence ID" value="NZ_CP081295.1"/>
</dbReference>
<accession>A0ABX8ZMM9</accession>
<dbReference type="PANTHER" id="PTHR46825:SF11">
    <property type="entry name" value="PENICILLIN-BINDING PROTEIN 4"/>
    <property type="match status" value="1"/>
</dbReference>
<dbReference type="EMBL" id="CP081295">
    <property type="protein sequence ID" value="QZD90242.1"/>
    <property type="molecule type" value="Genomic_DNA"/>
</dbReference>
<evidence type="ECO:0000256" key="2">
    <source>
        <dbReference type="ARBA" id="ARBA00023136"/>
    </source>
</evidence>
<feature type="domain" description="Beta-lactamase-related" evidence="3">
    <location>
        <begin position="53"/>
        <end position="264"/>
    </location>
</feature>
<proteinExistence type="predicted"/>
<sequence>MRFVILLSLVGVAGCTHTPPPVEMTHPPVSHRLEQRADALFSAAARTNDLSGRLLVREEGRTVFTKSYGFADFGTRTPHGSPTRYSAASITKGLTAAAVVHLVRSGQIDLPRPIAEYLPDLEGATTASVAQVLDHTSGLPRDLPDSFAGGSVARWVAENRDRLAPVGAERYSNIGYALLAEVVENVSGQSFANFVENQVLVPQGMKASKIGEGEASDYAHGAKGYTAGPEPSGIVPAPSAPLEMGASGLVATAEDLAIWAEGLASGSYPEFFEAEDPLGSVDRGEETFGEYVSVQGSLPGYFANAISWNSGRNSVVFVGNLFSAPALTMKRDLLALMGEKPLVSRAPRPEVVEAGEAHSKLEGQYASESFGDIAIEREEYGHFRLRMIGKPDYWSFHLTPVASGLHWRAFDRVFVSTPDGISMGRRDSSAGEKLERLPAAK</sequence>
<evidence type="ECO:0000259" key="3">
    <source>
        <dbReference type="Pfam" id="PF00144"/>
    </source>
</evidence>
<dbReference type="Pfam" id="PF00144">
    <property type="entry name" value="Beta-lactamase"/>
    <property type="match status" value="1"/>
</dbReference>
<comment type="subcellular location">
    <subcellularLocation>
        <location evidence="1">Membrane</location>
    </subcellularLocation>
</comment>
<dbReference type="Gene3D" id="3.40.710.10">
    <property type="entry name" value="DD-peptidase/beta-lactamase superfamily"/>
    <property type="match status" value="1"/>
</dbReference>
<dbReference type="InterPro" id="IPR050491">
    <property type="entry name" value="AmpC-like"/>
</dbReference>
<dbReference type="PANTHER" id="PTHR46825">
    <property type="entry name" value="D-ALANYL-D-ALANINE-CARBOXYPEPTIDASE/ENDOPEPTIDASE AMPH"/>
    <property type="match status" value="1"/>
</dbReference>
<dbReference type="InterPro" id="IPR001466">
    <property type="entry name" value="Beta-lactam-related"/>
</dbReference>
<keyword evidence="2" id="KW-0472">Membrane</keyword>
<gene>
    <name evidence="4" type="ORF">K3148_02220</name>
</gene>